<dbReference type="Gene3D" id="3.40.1190.20">
    <property type="match status" value="1"/>
</dbReference>
<evidence type="ECO:0000256" key="2">
    <source>
        <dbReference type="ARBA" id="ARBA00022679"/>
    </source>
</evidence>
<keyword evidence="2" id="KW-0808">Transferase</keyword>
<accession>A0ABZ0UQN1</accession>
<dbReference type="SUPFAM" id="SSF53613">
    <property type="entry name" value="Ribokinase-like"/>
    <property type="match status" value="1"/>
</dbReference>
<keyword evidence="4 7" id="KW-0418">Kinase</keyword>
<evidence type="ECO:0000259" key="6">
    <source>
        <dbReference type="Pfam" id="PF08543"/>
    </source>
</evidence>
<name>A0ABZ0UQN1_9RICK</name>
<evidence type="ECO:0000256" key="1">
    <source>
        <dbReference type="ARBA" id="ARBA00012104"/>
    </source>
</evidence>
<reference evidence="7" key="1">
    <citation type="submission" date="2022-10" db="EMBL/GenBank/DDBJ databases">
        <title>Host association and intracellularity evolved multiple times independently in the Rickettsiales.</title>
        <authorList>
            <person name="Castelli M."/>
            <person name="Nardi T."/>
            <person name="Gammuto L."/>
            <person name="Bellinzona G."/>
            <person name="Sabaneyeva E."/>
            <person name="Potekhin A."/>
            <person name="Serra V."/>
            <person name="Petroni G."/>
            <person name="Sassera D."/>
        </authorList>
    </citation>
    <scope>NUCLEOTIDE SEQUENCE [LARGE SCALE GENOMIC DNA]</scope>
    <source>
        <strain evidence="7">US_Bl 11III1</strain>
    </source>
</reference>
<dbReference type="EC" id="2.7.1.35" evidence="1"/>
<evidence type="ECO:0000313" key="8">
    <source>
        <dbReference type="Proteomes" id="UP001325140"/>
    </source>
</evidence>
<dbReference type="InterPro" id="IPR029056">
    <property type="entry name" value="Ribokinase-like"/>
</dbReference>
<dbReference type="Proteomes" id="UP001325140">
    <property type="component" value="Chromosome"/>
</dbReference>
<keyword evidence="8" id="KW-1185">Reference proteome</keyword>
<organism evidence="7 8">
    <name type="scientific">Candidatus Fokinia crypta</name>
    <dbReference type="NCBI Taxonomy" id="1920990"/>
    <lineage>
        <taxon>Bacteria</taxon>
        <taxon>Pseudomonadati</taxon>
        <taxon>Pseudomonadota</taxon>
        <taxon>Alphaproteobacteria</taxon>
        <taxon>Rickettsiales</taxon>
        <taxon>Candidatus Midichloriaceae</taxon>
        <taxon>Candidatus Fokinia</taxon>
    </lineage>
</organism>
<dbReference type="PANTHER" id="PTHR10534:SF2">
    <property type="entry name" value="PYRIDOXAL KINASE"/>
    <property type="match status" value="1"/>
</dbReference>
<sequence>MHTILSFQSHVCYGYAGNSAATFIFQRYFLEPVIVHTVYFTNHTGYGKAFGRIIPHEDVNVILNGLWEMGFWQNISAIVSGYVGSETNGNALLEMIEKSTQCSLEIPIFIDPVMGDIGRGIFVKDDVVNFFRKNALKYADVITPNQFEAELLSEMKIRNIEDAKKVAMCLYKRMKGKNNGKLIIIKSILHDVGHELSNLMFDGSEYFLITTKSYDFAMHDMRIPGGFGDVFMALFSSNHIVTKDPISAFENATNIIFMITENTFKKKRKELDVINCQEEIGILQRCNRFLAKKI</sequence>
<gene>
    <name evidence="7" type="ORF">Fokcrypt_00036</name>
</gene>
<dbReference type="InterPro" id="IPR013749">
    <property type="entry name" value="PM/HMP-P_kinase-1"/>
</dbReference>
<feature type="domain" description="Pyridoxamine kinase/Phosphomethylpyrimidine kinase" evidence="6">
    <location>
        <begin position="92"/>
        <end position="267"/>
    </location>
</feature>
<dbReference type="GO" id="GO:0016301">
    <property type="term" value="F:kinase activity"/>
    <property type="evidence" value="ECO:0007669"/>
    <property type="project" value="UniProtKB-KW"/>
</dbReference>
<dbReference type="PANTHER" id="PTHR10534">
    <property type="entry name" value="PYRIDOXAL KINASE"/>
    <property type="match status" value="1"/>
</dbReference>
<dbReference type="CDD" id="cd01173">
    <property type="entry name" value="pyridoxal_pyridoxamine_kinase"/>
    <property type="match status" value="1"/>
</dbReference>
<dbReference type="EMBL" id="CP110343">
    <property type="protein sequence ID" value="WPX97531.1"/>
    <property type="molecule type" value="Genomic_DNA"/>
</dbReference>
<evidence type="ECO:0000256" key="3">
    <source>
        <dbReference type="ARBA" id="ARBA00022741"/>
    </source>
</evidence>
<evidence type="ECO:0000256" key="5">
    <source>
        <dbReference type="ARBA" id="ARBA00022840"/>
    </source>
</evidence>
<dbReference type="InterPro" id="IPR004625">
    <property type="entry name" value="PyrdxlKinase"/>
</dbReference>
<keyword evidence="3" id="KW-0547">Nucleotide-binding</keyword>
<evidence type="ECO:0000256" key="4">
    <source>
        <dbReference type="ARBA" id="ARBA00022777"/>
    </source>
</evidence>
<protein>
    <recommendedName>
        <fullName evidence="1">pyridoxal kinase</fullName>
        <ecNumber evidence="1">2.7.1.35</ecNumber>
    </recommendedName>
</protein>
<dbReference type="Pfam" id="PF08543">
    <property type="entry name" value="Phos_pyr_kin"/>
    <property type="match status" value="1"/>
</dbReference>
<dbReference type="RefSeq" id="WP_323722193.1">
    <property type="nucleotide sequence ID" value="NZ_CP110343.1"/>
</dbReference>
<dbReference type="NCBIfam" id="TIGR00687">
    <property type="entry name" value="pyridox_kin"/>
    <property type="match status" value="1"/>
</dbReference>
<proteinExistence type="predicted"/>
<evidence type="ECO:0000313" key="7">
    <source>
        <dbReference type="EMBL" id="WPX97531.1"/>
    </source>
</evidence>
<keyword evidence="5" id="KW-0067">ATP-binding</keyword>